<organism evidence="1 2">
    <name type="scientific">Zootermopsis nevadensis</name>
    <name type="common">Dampwood termite</name>
    <dbReference type="NCBI Taxonomy" id="136037"/>
    <lineage>
        <taxon>Eukaryota</taxon>
        <taxon>Metazoa</taxon>
        <taxon>Ecdysozoa</taxon>
        <taxon>Arthropoda</taxon>
        <taxon>Hexapoda</taxon>
        <taxon>Insecta</taxon>
        <taxon>Pterygota</taxon>
        <taxon>Neoptera</taxon>
        <taxon>Polyneoptera</taxon>
        <taxon>Dictyoptera</taxon>
        <taxon>Blattodea</taxon>
        <taxon>Blattoidea</taxon>
        <taxon>Termitoidae</taxon>
        <taxon>Termopsidae</taxon>
        <taxon>Zootermopsis</taxon>
    </lineage>
</organism>
<dbReference type="AlphaFoldDB" id="A0A067RFQ1"/>
<keyword evidence="2" id="KW-1185">Reference proteome</keyword>
<evidence type="ECO:0000313" key="2">
    <source>
        <dbReference type="Proteomes" id="UP000027135"/>
    </source>
</evidence>
<proteinExistence type="predicted"/>
<evidence type="ECO:0000313" key="1">
    <source>
        <dbReference type="EMBL" id="KDR22671.1"/>
    </source>
</evidence>
<sequence length="108" mass="13014">MKTTWNRVCVWRRRFINWMWHTASVSPGTGRKGEECVKRILLHVRCRNLQENSLGKCEGQWRDWAVVRNRSLSLYLKYRETEIMALNSTKTYVSWRHRGIVRKELSSM</sequence>
<accession>A0A067RFQ1</accession>
<dbReference type="Proteomes" id="UP000027135">
    <property type="component" value="Unassembled WGS sequence"/>
</dbReference>
<dbReference type="EMBL" id="KK852498">
    <property type="protein sequence ID" value="KDR22671.1"/>
    <property type="molecule type" value="Genomic_DNA"/>
</dbReference>
<reference evidence="1 2" key="1">
    <citation type="journal article" date="2014" name="Nat. Commun.">
        <title>Molecular traces of alternative social organization in a termite genome.</title>
        <authorList>
            <person name="Terrapon N."/>
            <person name="Li C."/>
            <person name="Robertson H.M."/>
            <person name="Ji L."/>
            <person name="Meng X."/>
            <person name="Booth W."/>
            <person name="Chen Z."/>
            <person name="Childers C.P."/>
            <person name="Glastad K.M."/>
            <person name="Gokhale K."/>
            <person name="Gowin J."/>
            <person name="Gronenberg W."/>
            <person name="Hermansen R.A."/>
            <person name="Hu H."/>
            <person name="Hunt B.G."/>
            <person name="Huylmans A.K."/>
            <person name="Khalil S.M."/>
            <person name="Mitchell R.D."/>
            <person name="Munoz-Torres M.C."/>
            <person name="Mustard J.A."/>
            <person name="Pan H."/>
            <person name="Reese J.T."/>
            <person name="Scharf M.E."/>
            <person name="Sun F."/>
            <person name="Vogel H."/>
            <person name="Xiao J."/>
            <person name="Yang W."/>
            <person name="Yang Z."/>
            <person name="Yang Z."/>
            <person name="Zhou J."/>
            <person name="Zhu J."/>
            <person name="Brent C.S."/>
            <person name="Elsik C.G."/>
            <person name="Goodisman M.A."/>
            <person name="Liberles D.A."/>
            <person name="Roe R.M."/>
            <person name="Vargo E.L."/>
            <person name="Vilcinskas A."/>
            <person name="Wang J."/>
            <person name="Bornberg-Bauer E."/>
            <person name="Korb J."/>
            <person name="Zhang G."/>
            <person name="Liebig J."/>
        </authorList>
    </citation>
    <scope>NUCLEOTIDE SEQUENCE [LARGE SCALE GENOMIC DNA]</scope>
    <source>
        <tissue evidence="1">Whole organism</tissue>
    </source>
</reference>
<name>A0A067RFQ1_ZOONE</name>
<gene>
    <name evidence="1" type="ORF">L798_12805</name>
</gene>
<protein>
    <submittedName>
        <fullName evidence="1">Uncharacterized protein</fullName>
    </submittedName>
</protein>
<dbReference type="InParanoid" id="A0A067RFQ1"/>